<dbReference type="InterPro" id="IPR020103">
    <property type="entry name" value="PsdUridine_synth_cat_dom_sf"/>
</dbReference>
<feature type="active site" description="Nucleophile" evidence="4">
    <location>
        <position position="101"/>
    </location>
</feature>
<comment type="similarity">
    <text evidence="1 4">Belongs to the pseudouridine synthase TruD family.</text>
</comment>
<comment type="function">
    <text evidence="4">Responsible for synthesis of pseudouridine from uracil-13 in transfer RNAs.</text>
</comment>
<dbReference type="InterPro" id="IPR050170">
    <property type="entry name" value="TruD_pseudoU_synthase"/>
</dbReference>
<evidence type="ECO:0000256" key="2">
    <source>
        <dbReference type="ARBA" id="ARBA00022694"/>
    </source>
</evidence>
<dbReference type="Proteomes" id="UP000249700">
    <property type="component" value="Unassembled WGS sequence"/>
</dbReference>
<dbReference type="InterPro" id="IPR011760">
    <property type="entry name" value="PsdUridine_synth_TruD_insert"/>
</dbReference>
<evidence type="ECO:0000256" key="1">
    <source>
        <dbReference type="ARBA" id="ARBA00007953"/>
    </source>
</evidence>
<proteinExistence type="inferred from homology"/>
<dbReference type="PROSITE" id="PS01268">
    <property type="entry name" value="UPF0024"/>
    <property type="match status" value="1"/>
</dbReference>
<dbReference type="GO" id="GO:0005829">
    <property type="term" value="C:cytosol"/>
    <property type="evidence" value="ECO:0007669"/>
    <property type="project" value="TreeGrafter"/>
</dbReference>
<dbReference type="Gene3D" id="3.30.2340.10">
    <property type="entry name" value="TruD, insertion domain"/>
    <property type="match status" value="1"/>
</dbReference>
<dbReference type="PANTHER" id="PTHR47811:SF1">
    <property type="entry name" value="TRNA PSEUDOURIDINE SYNTHASE D"/>
    <property type="match status" value="1"/>
</dbReference>
<gene>
    <name evidence="4" type="primary">truD</name>
    <name evidence="6" type="ORF">BCL93_103367</name>
</gene>
<dbReference type="InterPro" id="IPR043165">
    <property type="entry name" value="TruD_insert_sf"/>
</dbReference>
<dbReference type="GO" id="GO:0160150">
    <property type="term" value="F:tRNA pseudouridine(13) synthase activity"/>
    <property type="evidence" value="ECO:0007669"/>
    <property type="project" value="UniProtKB-EC"/>
</dbReference>
<dbReference type="PROSITE" id="PS50984">
    <property type="entry name" value="TRUD"/>
    <property type="match status" value="1"/>
</dbReference>
<dbReference type="GO" id="GO:0003723">
    <property type="term" value="F:RNA binding"/>
    <property type="evidence" value="ECO:0007669"/>
    <property type="project" value="InterPro"/>
</dbReference>
<dbReference type="HAMAP" id="MF_01082">
    <property type="entry name" value="TruD"/>
    <property type="match status" value="1"/>
</dbReference>
<organism evidence="6 7">
    <name type="scientific">Onishia taeanensis</name>
    <dbReference type="NCBI Taxonomy" id="284577"/>
    <lineage>
        <taxon>Bacteria</taxon>
        <taxon>Pseudomonadati</taxon>
        <taxon>Pseudomonadota</taxon>
        <taxon>Gammaproteobacteria</taxon>
        <taxon>Oceanospirillales</taxon>
        <taxon>Halomonadaceae</taxon>
        <taxon>Onishia</taxon>
    </lineage>
</organism>
<dbReference type="InterPro" id="IPR042214">
    <property type="entry name" value="TruD_catalytic"/>
</dbReference>
<dbReference type="InterPro" id="IPR001656">
    <property type="entry name" value="PsdUridine_synth_TruD"/>
</dbReference>
<dbReference type="InterPro" id="IPR020119">
    <property type="entry name" value="PsdUridine_synth_TruD_CS"/>
</dbReference>
<evidence type="ECO:0000256" key="4">
    <source>
        <dbReference type="HAMAP-Rule" id="MF_01082"/>
    </source>
</evidence>
<dbReference type="EMBL" id="QLSX01000003">
    <property type="protein sequence ID" value="RAR63134.1"/>
    <property type="molecule type" value="Genomic_DNA"/>
</dbReference>
<dbReference type="SUPFAM" id="SSF55120">
    <property type="entry name" value="Pseudouridine synthase"/>
    <property type="match status" value="1"/>
</dbReference>
<reference evidence="6 7" key="1">
    <citation type="submission" date="2018-06" db="EMBL/GenBank/DDBJ databases">
        <title>Comparative analysis of microorganisms from saline springs in Andes Mountain Range, Colombia.</title>
        <authorList>
            <person name="Rubin E."/>
        </authorList>
    </citation>
    <scope>NUCLEOTIDE SEQUENCE [LARGE SCALE GENOMIC DNA]</scope>
    <source>
        <strain evidence="6 7">USBA-857</strain>
    </source>
</reference>
<evidence type="ECO:0000256" key="3">
    <source>
        <dbReference type="ARBA" id="ARBA00023235"/>
    </source>
</evidence>
<evidence type="ECO:0000259" key="5">
    <source>
        <dbReference type="PROSITE" id="PS50984"/>
    </source>
</evidence>
<comment type="catalytic activity">
    <reaction evidence="4">
        <text>uridine(13) in tRNA = pseudouridine(13) in tRNA</text>
        <dbReference type="Rhea" id="RHEA:42540"/>
        <dbReference type="Rhea" id="RHEA-COMP:10105"/>
        <dbReference type="Rhea" id="RHEA-COMP:10106"/>
        <dbReference type="ChEBI" id="CHEBI:65314"/>
        <dbReference type="ChEBI" id="CHEBI:65315"/>
        <dbReference type="EC" id="5.4.99.27"/>
    </reaction>
</comment>
<feature type="domain" description="TRUD" evidence="5">
    <location>
        <begin position="186"/>
        <end position="333"/>
    </location>
</feature>
<dbReference type="Gene3D" id="3.30.2350.20">
    <property type="entry name" value="TruD, catalytic domain"/>
    <property type="match status" value="1"/>
</dbReference>
<keyword evidence="3 4" id="KW-0413">Isomerase</keyword>
<keyword evidence="2 4" id="KW-0819">tRNA processing</keyword>
<name>A0A328XV37_9GAMM</name>
<dbReference type="EC" id="5.4.99.27" evidence="4"/>
<evidence type="ECO:0000313" key="6">
    <source>
        <dbReference type="EMBL" id="RAR63134.1"/>
    </source>
</evidence>
<evidence type="ECO:0000313" key="7">
    <source>
        <dbReference type="Proteomes" id="UP000249700"/>
    </source>
</evidence>
<protein>
    <recommendedName>
        <fullName evidence="4">tRNA pseudouridine synthase D</fullName>
        <ecNumber evidence="4">5.4.99.27</ecNumber>
    </recommendedName>
    <alternativeName>
        <fullName evidence="4">tRNA pseudouridine(13) synthase</fullName>
    </alternativeName>
    <alternativeName>
        <fullName evidence="4">tRNA pseudouridylate synthase D</fullName>
    </alternativeName>
    <alternativeName>
        <fullName evidence="4">tRNA-uridine isomerase D</fullName>
    </alternativeName>
</protein>
<dbReference type="GO" id="GO:0031119">
    <property type="term" value="P:tRNA pseudouridine synthesis"/>
    <property type="evidence" value="ECO:0007669"/>
    <property type="project" value="UniProtKB-UniRule"/>
</dbReference>
<dbReference type="PANTHER" id="PTHR47811">
    <property type="entry name" value="TRNA PSEUDOURIDINE SYNTHASE D"/>
    <property type="match status" value="1"/>
</dbReference>
<dbReference type="Pfam" id="PF01142">
    <property type="entry name" value="TruD"/>
    <property type="match status" value="2"/>
</dbReference>
<accession>A0A328XV37</accession>
<dbReference type="AlphaFoldDB" id="A0A328XV37"/>
<dbReference type="CDD" id="cd02575">
    <property type="entry name" value="PseudoU_synth_EcTruD"/>
    <property type="match status" value="1"/>
</dbReference>
<comment type="caution">
    <text evidence="6">The sequence shown here is derived from an EMBL/GenBank/DDBJ whole genome shotgun (WGS) entry which is preliminary data.</text>
</comment>
<sequence length="371" mass="41278">MTAEATPWPPAWPRALGLTSDMAPDRVSGMGSHEALPAGDYRAVPEDFVVEECLGFSPEGSGEHLWLWVEKRALTTHELARMLAQVCGVRERDIGYAGMKDRQAVTRQWLSVHLPGREAPEDIQAALDARLASDDARSVRLLDQARHPRKLKRGVHRGNRFLLRLSGDVVDDPGLESRWQRLIEGGVPNYFGPQRFGPEGRNLARARALLARGWRKRDDRQGMLLSAARSYLFNQLLAARIVDNSWATPLPGELVMLEGTASQFLVDDVDDELRERAARLDVHPSGVLWGSGRLASQDQAAERERAMIASEPELAAGLEAAEVRMGRRPLRLRLDAPRLTRDGHELRLAFGLPRGAFATAVLRELMTHPTL</sequence>